<dbReference type="EMBL" id="JABEXW010000610">
    <property type="protein sequence ID" value="KAF4961384.1"/>
    <property type="molecule type" value="Genomic_DNA"/>
</dbReference>
<dbReference type="SUPFAM" id="SSF48452">
    <property type="entry name" value="TPR-like"/>
    <property type="match status" value="2"/>
</dbReference>
<evidence type="ECO:0008006" key="6">
    <source>
        <dbReference type="Google" id="ProtNLM"/>
    </source>
</evidence>
<organism evidence="4 5">
    <name type="scientific">Fusarium sarcochroum</name>
    <dbReference type="NCBI Taxonomy" id="1208366"/>
    <lineage>
        <taxon>Eukaryota</taxon>
        <taxon>Fungi</taxon>
        <taxon>Dikarya</taxon>
        <taxon>Ascomycota</taxon>
        <taxon>Pezizomycotina</taxon>
        <taxon>Sordariomycetes</taxon>
        <taxon>Hypocreomycetidae</taxon>
        <taxon>Hypocreales</taxon>
        <taxon>Nectriaceae</taxon>
        <taxon>Fusarium</taxon>
        <taxon>Fusarium lateritium species complex</taxon>
    </lineage>
</organism>
<evidence type="ECO:0000313" key="4">
    <source>
        <dbReference type="EMBL" id="KAF4961384.1"/>
    </source>
</evidence>
<dbReference type="Pfam" id="PF12770">
    <property type="entry name" value="CHAT"/>
    <property type="match status" value="1"/>
</dbReference>
<dbReference type="Gene3D" id="1.25.40.10">
    <property type="entry name" value="Tetratricopeptide repeat domain"/>
    <property type="match status" value="3"/>
</dbReference>
<feature type="region of interest" description="Disordered" evidence="1">
    <location>
        <begin position="1"/>
        <end position="24"/>
    </location>
</feature>
<dbReference type="Proteomes" id="UP000622797">
    <property type="component" value="Unassembled WGS sequence"/>
</dbReference>
<feature type="domain" description="CHAT" evidence="2">
    <location>
        <begin position="920"/>
        <end position="1195"/>
    </location>
</feature>
<evidence type="ECO:0000313" key="5">
    <source>
        <dbReference type="Proteomes" id="UP000622797"/>
    </source>
</evidence>
<comment type="caution">
    <text evidence="4">The sequence shown here is derived from an EMBL/GenBank/DDBJ whole genome shotgun (WGS) entry which is preliminary data.</text>
</comment>
<keyword evidence="5" id="KW-1185">Reference proteome</keyword>
<dbReference type="InterPro" id="IPR011990">
    <property type="entry name" value="TPR-like_helical_dom_sf"/>
</dbReference>
<reference evidence="4" key="2">
    <citation type="submission" date="2020-05" db="EMBL/GenBank/DDBJ databases">
        <authorList>
            <person name="Kim H.-S."/>
            <person name="Proctor R.H."/>
            <person name="Brown D.W."/>
        </authorList>
    </citation>
    <scope>NUCLEOTIDE SEQUENCE</scope>
    <source>
        <strain evidence="4">NRRL 20472</strain>
    </source>
</reference>
<dbReference type="InterPro" id="IPR024983">
    <property type="entry name" value="CHAT_dom"/>
</dbReference>
<dbReference type="InterPro" id="IPR046529">
    <property type="entry name" value="DUF6594"/>
</dbReference>
<protein>
    <recommendedName>
        <fullName evidence="6">CHAT domain-containing protein</fullName>
    </recommendedName>
</protein>
<gene>
    <name evidence="4" type="ORF">FSARC_10200</name>
</gene>
<name>A0A8H4X556_9HYPO</name>
<dbReference type="PANTHER" id="PTHR34502">
    <property type="entry name" value="DUF6594 DOMAIN-CONTAINING PROTEIN-RELATED"/>
    <property type="match status" value="1"/>
</dbReference>
<sequence length="1236" mass="138061">MAPQSILPLSASSGHSNKSPADKIENFRPGYPRFTALIAAHSPFFVFRRFSRLRARLLLLKQDRLSVLEQKLDQIDHSETAPILLGKSRMDRNGERLSVLSEIECGLADYDDFVEKTSRTLNFSAAEARDAQSLKNWLDGNGCLARDETAWLGHERDLFSLVPTVDNAVTRFENWIEDRAARPMGISLRIQMFTYTRAHLQHIILFSIADLRNNFETVQQTLFFAMNFPHGLFQPSQQATGARPSHPLAQVEQLDTLAETAFARYNQTRYQSELDNSIQFYRQAIACIPSSYPIERASLLNNLACRLLDRYNRATMLKDLDEACQALRQATEAAHPQRGAFLSNLGLQLGEKYDRTRETSLLDEAIRVSREAITCTPEGHTNQPRFLCNLANRLGQKYSAIGNPMDLEESIEVLRTANKLASTTHPDRTAILITLALQLGERYSWKGIVADLDEAIILARQAIDETRNNDPKKVDMLGTLADLLYYRFNRSGGISDLDEAIQKRKQVIHTVPKHQSGRAGHLSNLANLLLARNSRSGAPSDLTEAIEHIREAVDDTPENYVYRAAMLSTLATLLGTQASRTALDADLEEAIRVSRQAVQAVAHDRPERVRYLYNLAMLLGNRSSRTKTTVDLDEAIAVVQQAVEATPSDFPDRASLLNNLGKHLAESYSHTQSSTSLQEAKECLISALYHQPSPVQSRVTAGRLFLSLPGILEDLDQAYTVAKFTVDLVPLLNSPSIQHTDRQALLQQAVAIASDAAAIALMHGEEVTHAVELLETGRNIIASSLQDLRIDLFTLQEKHPDLASRFTHLRQHKASVGKENSAKYDTSMVYSIEADRQREAEEQLRLLLKDIRVQSGFEDFLLAPSTADLQAAAEDGPIAIINISQFRCDALIIELPGSRTVPLPAVIWDTIHRHDRSSLDTLQWLWDGIVSPVLDALGFTQQPADGHWPQIWWIPTGRLVGFPLHAAGYHLRQSTETALDRVVSSYSSSVKTIIHTRRQQGNRHLELPANQDLVLVSMQTTPGQNNLEHAVDEVQAIRKVVNSSTMLSPKEPLTFKKDVLSALRSCSIFHFAGHGETDPRNPLQSRLLLSDWQKDSLSVESVLETNLGREMPFLAYLSACGTSEIQATGLVDESIHMTTAFQLSGFQHVIGTLWRVNDRLCVDIAMMTYGGLLKGHMRNEAVSRSLHWATRELRNQWVSSDVGQELTGKDGGLRNIVAAEDVPVRPLWVPYIHYGI</sequence>
<feature type="compositionally biased region" description="Polar residues" evidence="1">
    <location>
        <begin position="10"/>
        <end position="19"/>
    </location>
</feature>
<evidence type="ECO:0000259" key="2">
    <source>
        <dbReference type="Pfam" id="PF12770"/>
    </source>
</evidence>
<dbReference type="Pfam" id="PF20237">
    <property type="entry name" value="DUF6594"/>
    <property type="match status" value="1"/>
</dbReference>
<dbReference type="OrthoDB" id="9991317at2759"/>
<dbReference type="PANTHER" id="PTHR34502:SF3">
    <property type="entry name" value="DUF6594 DOMAIN-CONTAINING PROTEIN"/>
    <property type="match status" value="1"/>
</dbReference>
<reference evidence="4" key="1">
    <citation type="journal article" date="2020" name="BMC Genomics">
        <title>Correction to: Identification and distribution of gene clusters required for synthesis of sphingolipid metabolism inhibitors in diverse species of the filamentous fungus Fusarium.</title>
        <authorList>
            <person name="Kim H.S."/>
            <person name="Lohmar J.M."/>
            <person name="Busman M."/>
            <person name="Brown D.W."/>
            <person name="Naumann T.A."/>
            <person name="Divon H.H."/>
            <person name="Lysoe E."/>
            <person name="Uhlig S."/>
            <person name="Proctor R.H."/>
        </authorList>
    </citation>
    <scope>NUCLEOTIDE SEQUENCE</scope>
    <source>
        <strain evidence="4">NRRL 20472</strain>
    </source>
</reference>
<proteinExistence type="predicted"/>
<evidence type="ECO:0000256" key="1">
    <source>
        <dbReference type="SAM" id="MobiDB-lite"/>
    </source>
</evidence>
<evidence type="ECO:0000259" key="3">
    <source>
        <dbReference type="Pfam" id="PF20237"/>
    </source>
</evidence>
<accession>A0A8H4X556</accession>
<feature type="domain" description="DUF6594" evidence="3">
    <location>
        <begin position="31"/>
        <end position="183"/>
    </location>
</feature>
<dbReference type="AlphaFoldDB" id="A0A8H4X556"/>